<dbReference type="STRING" id="406818.XBJ1_4394"/>
<dbReference type="EMBL" id="FN667741">
    <property type="protein sequence ID" value="CBJ83497.1"/>
    <property type="molecule type" value="Genomic_DNA"/>
</dbReference>
<reference evidence="2" key="1">
    <citation type="journal article" date="2011" name="PLoS ONE">
        <title>The entomopathogenic bacterial endosymbionts xenorhabdus and photorhabdus: convergent lifestyles from divergent genomes.</title>
        <authorList>
            <person name="Chaston J.M."/>
            <person name="Suen G."/>
            <person name="Tucker S.L."/>
            <person name="Andersen A.W."/>
            <person name="Bhasin A."/>
            <person name="Bode E."/>
            <person name="Bode H.B."/>
            <person name="Brachmann A.O."/>
            <person name="Cowles C.E."/>
            <person name="Cowles K.N."/>
            <person name="Darby C."/>
            <person name="de Leon L."/>
            <person name="Drace K."/>
            <person name="Du Z."/>
            <person name="Givaudan A."/>
            <person name="Herbert Tran E.E."/>
            <person name="Jewell K.A."/>
            <person name="Knack J.J."/>
            <person name="Krasomil-Osterfeld K.C."/>
            <person name="Kukor R."/>
            <person name="Lanois A."/>
            <person name="Latreille P."/>
            <person name="Leimgruber N.K."/>
            <person name="Lipke C.M."/>
            <person name="Liu R."/>
            <person name="Lu X."/>
            <person name="Martens E.C."/>
            <person name="Marri P.R."/>
            <person name="Medigue C."/>
            <person name="Menard M.L."/>
            <person name="Miller N.M."/>
            <person name="Morales-Soto N."/>
            <person name="Norton S."/>
            <person name="Ogier J.C."/>
            <person name="Orchard S.S."/>
            <person name="Park D."/>
            <person name="Park Y."/>
            <person name="Qurollo B.A."/>
            <person name="Sugar D.R."/>
            <person name="Richards G.R."/>
            <person name="Rouy Z."/>
            <person name="Slominski B."/>
            <person name="Slominski K."/>
            <person name="Snyder H."/>
            <person name="Tjaden B.C."/>
            <person name="van der Hoeven R."/>
            <person name="Welch R.D."/>
            <person name="Wheeler C."/>
            <person name="Xiang B."/>
            <person name="Barbazuk B."/>
            <person name="Gaudriault S."/>
            <person name="Goodner B."/>
            <person name="Slater S.C."/>
            <person name="Forst S."/>
            <person name="Goldman B.S."/>
            <person name="Goodrich-Blair H."/>
        </authorList>
    </citation>
    <scope>NUCLEOTIDE SEQUENCE [LARGE SCALE GENOMIC DNA]</scope>
    <source>
        <strain evidence="2">SS-2004</strain>
    </source>
</reference>
<dbReference type="KEGG" id="xbo:XBJ1_4394"/>
<dbReference type="Proteomes" id="UP000002045">
    <property type="component" value="Chromosome"/>
</dbReference>
<proteinExistence type="predicted"/>
<accession>D3V768</accession>
<dbReference type="HOGENOM" id="CLU_2249026_0_0_6"/>
<protein>
    <recommendedName>
        <fullName evidence="4">Transposase</fullName>
    </recommendedName>
</protein>
<evidence type="ECO:0000256" key="1">
    <source>
        <dbReference type="SAM" id="Coils"/>
    </source>
</evidence>
<evidence type="ECO:0000313" key="3">
    <source>
        <dbReference type="Proteomes" id="UP000002045"/>
    </source>
</evidence>
<organism evidence="2 3">
    <name type="scientific">Xenorhabdus bovienii (strain SS-2004)</name>
    <name type="common">Xenorhabdus nematophila subsp. bovienii</name>
    <dbReference type="NCBI Taxonomy" id="406818"/>
    <lineage>
        <taxon>Bacteria</taxon>
        <taxon>Pseudomonadati</taxon>
        <taxon>Pseudomonadota</taxon>
        <taxon>Gammaproteobacteria</taxon>
        <taxon>Enterobacterales</taxon>
        <taxon>Morganellaceae</taxon>
        <taxon>Xenorhabdus</taxon>
    </lineage>
</organism>
<keyword evidence="1" id="KW-0175">Coiled coil</keyword>
<dbReference type="AlphaFoldDB" id="D3V768"/>
<sequence>MHHMKNKLAELEALIAEHINQHPNLKKDFELLTSIKGIGTQMGLNVRIPLLVQRKSLHILVLFLLQSSQVHRCMVECAYLKRGLLKSGLSSLCLHSLQFVLIPT</sequence>
<evidence type="ECO:0008006" key="4">
    <source>
        <dbReference type="Google" id="ProtNLM"/>
    </source>
</evidence>
<gene>
    <name evidence="2" type="ordered locus">XBJ1_4394</name>
</gene>
<name>D3V768_XENBS</name>
<feature type="coiled-coil region" evidence="1">
    <location>
        <begin position="1"/>
        <end position="28"/>
    </location>
</feature>
<evidence type="ECO:0000313" key="2">
    <source>
        <dbReference type="EMBL" id="CBJ83497.1"/>
    </source>
</evidence>